<dbReference type="PATRIC" id="fig|1618345.3.peg.357"/>
<dbReference type="InterPro" id="IPR017856">
    <property type="entry name" value="Integrase-like_N"/>
</dbReference>
<comment type="caution">
    <text evidence="9">The sequence shown here is derived from an EMBL/GenBank/DDBJ whole genome shotgun (WGS) entry which is preliminary data.</text>
</comment>
<keyword evidence="2 6" id="KW-0963">Cytoplasm</keyword>
<dbReference type="GO" id="GO:0005829">
    <property type="term" value="C:cytosol"/>
    <property type="evidence" value="ECO:0007669"/>
    <property type="project" value="TreeGrafter"/>
</dbReference>
<organism evidence="9 10">
    <name type="scientific">candidate division CPR2 bacterium GW2011_GWC2_39_10</name>
    <dbReference type="NCBI Taxonomy" id="1618345"/>
    <lineage>
        <taxon>Bacteria</taxon>
        <taxon>Bacteria division CPR2</taxon>
    </lineage>
</organism>
<dbReference type="Gene3D" id="3.30.70.980">
    <property type="match status" value="2"/>
</dbReference>
<accession>A0A0G0PA03</accession>
<keyword evidence="3 6" id="KW-0805">Transcription regulation</keyword>
<dbReference type="InterPro" id="IPR048300">
    <property type="entry name" value="TACO1_YebC-like_2nd/3rd_dom"/>
</dbReference>
<dbReference type="PANTHER" id="PTHR12532:SF6">
    <property type="entry name" value="TRANSCRIPTIONAL REGULATORY PROTEIN YEBC-RELATED"/>
    <property type="match status" value="1"/>
</dbReference>
<dbReference type="GO" id="GO:0003677">
    <property type="term" value="F:DNA binding"/>
    <property type="evidence" value="ECO:0007669"/>
    <property type="project" value="UniProtKB-UniRule"/>
</dbReference>
<gene>
    <name evidence="9" type="ORF">UT18_C0006G0067</name>
</gene>
<evidence type="ECO:0000256" key="4">
    <source>
        <dbReference type="ARBA" id="ARBA00023125"/>
    </source>
</evidence>
<dbReference type="AlphaFoldDB" id="A0A0G0PA03"/>
<dbReference type="Gene3D" id="1.10.10.200">
    <property type="match status" value="1"/>
</dbReference>
<name>A0A0G0PA03_UNCC2</name>
<evidence type="ECO:0000256" key="1">
    <source>
        <dbReference type="ARBA" id="ARBA00008724"/>
    </source>
</evidence>
<dbReference type="Proteomes" id="UP000034207">
    <property type="component" value="Unassembled WGS sequence"/>
</dbReference>
<proteinExistence type="inferred from homology"/>
<dbReference type="PANTHER" id="PTHR12532">
    <property type="entry name" value="TRANSLATIONAL ACTIVATOR OF CYTOCHROME C OXIDASE 1"/>
    <property type="match status" value="1"/>
</dbReference>
<feature type="domain" description="TACO1/YebC-like second and third" evidence="7">
    <location>
        <begin position="83"/>
        <end position="238"/>
    </location>
</feature>
<protein>
    <recommendedName>
        <fullName evidence="6">Probable transcriptional regulatory protein UT18_C0006G0067</fullName>
    </recommendedName>
</protein>
<dbReference type="Pfam" id="PF01709">
    <property type="entry name" value="Transcrip_reg"/>
    <property type="match status" value="1"/>
</dbReference>
<feature type="domain" description="TACO1/YebC-like N-terminal" evidence="8">
    <location>
        <begin position="5"/>
        <end position="75"/>
    </location>
</feature>
<sequence>MSGHSKWASIKHKKALVDAKKGKVWTKIANMITVAARESGSDIESNFKLRLAISKAKESNMPKENIDRAIKRGAGGDKSVIIEEIRYEGYGSGGIAVMVNAATDNRNRTASEIRAAFSKHNGKLGETGSVGWMFDEKGQILVDFKGRDKEESLLFLMDTGAEDVIELDNQALVITSPRDFEEVIEKIKDYGLDVVSSEVSLVPKNEVKVSDEKTAFQILKLIDALEDIDDVMDVVSNFNIPDDLLKD</sequence>
<evidence type="ECO:0000256" key="3">
    <source>
        <dbReference type="ARBA" id="ARBA00023015"/>
    </source>
</evidence>
<dbReference type="InterPro" id="IPR049083">
    <property type="entry name" value="TACO1_YebC_N"/>
</dbReference>
<evidence type="ECO:0000259" key="7">
    <source>
        <dbReference type="Pfam" id="PF01709"/>
    </source>
</evidence>
<dbReference type="FunFam" id="1.10.10.200:FF:000002">
    <property type="entry name" value="Probable transcriptional regulatory protein CLM62_37755"/>
    <property type="match status" value="1"/>
</dbReference>
<dbReference type="InterPro" id="IPR002876">
    <property type="entry name" value="Transcrip_reg_TACO1-like"/>
</dbReference>
<dbReference type="SUPFAM" id="SSF75625">
    <property type="entry name" value="YebC-like"/>
    <property type="match status" value="1"/>
</dbReference>
<keyword evidence="5 6" id="KW-0804">Transcription</keyword>
<dbReference type="NCBIfam" id="TIGR01033">
    <property type="entry name" value="YebC/PmpR family DNA-binding transcriptional regulator"/>
    <property type="match status" value="1"/>
</dbReference>
<reference evidence="9" key="1">
    <citation type="journal article" date="2015" name="Nature">
        <title>rRNA introns, odd ribosomes, and small enigmatic genomes across a large radiation of phyla.</title>
        <authorList>
            <person name="Brown C.T."/>
            <person name="Hug L.A."/>
            <person name="Thomas B.C."/>
            <person name="Sharon I."/>
            <person name="Castelle C.J."/>
            <person name="Singh A."/>
            <person name="Wilkins M.J."/>
            <person name="Williams K.H."/>
            <person name="Banfield J.F."/>
        </authorList>
    </citation>
    <scope>NUCLEOTIDE SEQUENCE [LARGE SCALE GENOMIC DNA]</scope>
</reference>
<evidence type="ECO:0000259" key="8">
    <source>
        <dbReference type="Pfam" id="PF20772"/>
    </source>
</evidence>
<evidence type="ECO:0000313" key="9">
    <source>
        <dbReference type="EMBL" id="KKQ94969.1"/>
    </source>
</evidence>
<dbReference type="InterPro" id="IPR029072">
    <property type="entry name" value="YebC-like"/>
</dbReference>
<dbReference type="InterPro" id="IPR026564">
    <property type="entry name" value="Transcrip_reg_TACO1-like_dom3"/>
</dbReference>
<evidence type="ECO:0000256" key="2">
    <source>
        <dbReference type="ARBA" id="ARBA00022490"/>
    </source>
</evidence>
<evidence type="ECO:0000313" key="10">
    <source>
        <dbReference type="Proteomes" id="UP000034207"/>
    </source>
</evidence>
<dbReference type="Pfam" id="PF20772">
    <property type="entry name" value="TACO1_YebC_N"/>
    <property type="match status" value="1"/>
</dbReference>
<dbReference type="NCBIfam" id="NF001030">
    <property type="entry name" value="PRK00110.1"/>
    <property type="match status" value="1"/>
</dbReference>
<keyword evidence="4 6" id="KW-0238">DNA-binding</keyword>
<dbReference type="STRING" id="1618345.UT18_C0006G0067"/>
<evidence type="ECO:0000256" key="5">
    <source>
        <dbReference type="ARBA" id="ARBA00023163"/>
    </source>
</evidence>
<dbReference type="HAMAP" id="MF_00693">
    <property type="entry name" value="Transcrip_reg_TACO1"/>
    <property type="match status" value="1"/>
</dbReference>
<dbReference type="GO" id="GO:0006355">
    <property type="term" value="P:regulation of DNA-templated transcription"/>
    <property type="evidence" value="ECO:0007669"/>
    <property type="project" value="UniProtKB-UniRule"/>
</dbReference>
<comment type="similarity">
    <text evidence="1 6">Belongs to the TACO1 family.</text>
</comment>
<comment type="subcellular location">
    <subcellularLocation>
        <location evidence="6">Cytoplasm</location>
    </subcellularLocation>
</comment>
<dbReference type="NCBIfam" id="NF009044">
    <property type="entry name" value="PRK12378.1"/>
    <property type="match status" value="1"/>
</dbReference>
<dbReference type="EMBL" id="LBVV01000006">
    <property type="protein sequence ID" value="KKQ94969.1"/>
    <property type="molecule type" value="Genomic_DNA"/>
</dbReference>
<evidence type="ECO:0000256" key="6">
    <source>
        <dbReference type="HAMAP-Rule" id="MF_00693"/>
    </source>
</evidence>